<dbReference type="Proteomes" id="UP000223711">
    <property type="component" value="Segment"/>
</dbReference>
<organism evidence="3 4">
    <name type="scientific">Cyanophage S-RIM14</name>
    <dbReference type="NCBI Taxonomy" id="1278423"/>
    <lineage>
        <taxon>Viruses</taxon>
        <taxon>Duplodnaviria</taxon>
        <taxon>Heunggongvirae</taxon>
        <taxon>Uroviricota</taxon>
        <taxon>Caudoviricetes</taxon>
        <taxon>Pantevenvirales</taxon>
        <taxon>Kyanoviridae</taxon>
        <taxon>Ahtivirus</taxon>
        <taxon>Ahtivirus sagseatwo</taxon>
    </lineage>
</organism>
<keyword evidence="2" id="KW-1133">Transmembrane helix</keyword>
<reference evidence="3 4" key="1">
    <citation type="journal article" date="2016" name="Environ. Microbiol.">
        <title>Genomic diversification of marine cyanophages into stable ecotypes.</title>
        <authorList>
            <person name="Marston M.F."/>
            <person name="Martiny J.B."/>
        </authorList>
    </citation>
    <scope>NUCLEOTIDE SEQUENCE [LARGE SCALE GENOMIC DNA]</scope>
    <source>
        <strain evidence="3">Sn_11_0110</strain>
    </source>
</reference>
<evidence type="ECO:0000313" key="3">
    <source>
        <dbReference type="EMBL" id="AOO14394.1"/>
    </source>
</evidence>
<evidence type="ECO:0000256" key="1">
    <source>
        <dbReference type="SAM" id="MobiDB-lite"/>
    </source>
</evidence>
<feature type="transmembrane region" description="Helical" evidence="2">
    <location>
        <begin position="6"/>
        <end position="23"/>
    </location>
</feature>
<accession>A0A1D7SL34</accession>
<keyword evidence="2" id="KW-0812">Transmembrane</keyword>
<sequence length="47" mass="5098">MDTQNFLALVVGFMVANFLLYLIKESNDDNDGGGDSGMMTPIMVPTN</sequence>
<keyword evidence="2" id="KW-0472">Membrane</keyword>
<gene>
    <name evidence="3" type="ORF">Sn110110_201</name>
</gene>
<name>A0A1D7SL34_9CAUD</name>
<evidence type="ECO:0000256" key="2">
    <source>
        <dbReference type="SAM" id="Phobius"/>
    </source>
</evidence>
<protein>
    <submittedName>
        <fullName evidence="3">Uncharacterized protein</fullName>
    </submittedName>
</protein>
<evidence type="ECO:0000313" key="4">
    <source>
        <dbReference type="Proteomes" id="UP000223711"/>
    </source>
</evidence>
<proteinExistence type="predicted"/>
<dbReference type="EMBL" id="KX349303">
    <property type="protein sequence ID" value="AOO14394.1"/>
    <property type="molecule type" value="Genomic_DNA"/>
</dbReference>
<feature type="region of interest" description="Disordered" evidence="1">
    <location>
        <begin position="26"/>
        <end position="47"/>
    </location>
</feature>